<evidence type="ECO:0000256" key="9">
    <source>
        <dbReference type="ARBA" id="ARBA00042761"/>
    </source>
</evidence>
<evidence type="ECO:0000256" key="7">
    <source>
        <dbReference type="ARBA" id="ARBA00023242"/>
    </source>
</evidence>
<evidence type="ECO:0000256" key="1">
    <source>
        <dbReference type="ARBA" id="ARBA00004123"/>
    </source>
</evidence>
<dbReference type="GO" id="GO:0003676">
    <property type="term" value="F:nucleic acid binding"/>
    <property type="evidence" value="ECO:0007669"/>
    <property type="project" value="InterPro"/>
</dbReference>
<dbReference type="Gene3D" id="3.30.420.10">
    <property type="entry name" value="Ribonuclease H-like superfamily/Ribonuclease H"/>
    <property type="match status" value="1"/>
</dbReference>
<dbReference type="GO" id="GO:0005634">
    <property type="term" value="C:nucleus"/>
    <property type="evidence" value="ECO:0007669"/>
    <property type="project" value="UniProtKB-SubCell"/>
</dbReference>
<dbReference type="PANTHER" id="PTHR13620">
    <property type="entry name" value="3-5 EXONUCLEASE"/>
    <property type="match status" value="1"/>
</dbReference>
<dbReference type="SUPFAM" id="SSF53098">
    <property type="entry name" value="Ribonuclease H-like"/>
    <property type="match status" value="1"/>
</dbReference>
<proteinExistence type="predicted"/>
<dbReference type="GO" id="GO:0008408">
    <property type="term" value="F:3'-5' exonuclease activity"/>
    <property type="evidence" value="ECO:0000318"/>
    <property type="project" value="GO_Central"/>
</dbReference>
<dbReference type="GO" id="GO:0046872">
    <property type="term" value="F:metal ion binding"/>
    <property type="evidence" value="ECO:0007669"/>
    <property type="project" value="UniProtKB-KW"/>
</dbReference>
<dbReference type="eggNOG" id="KOG4373">
    <property type="taxonomic scope" value="Eukaryota"/>
</dbReference>
<evidence type="ECO:0000313" key="11">
    <source>
        <dbReference type="EMBL" id="EEF39660.1"/>
    </source>
</evidence>
<dbReference type="Proteomes" id="UP000008311">
    <property type="component" value="Unassembled WGS sequence"/>
</dbReference>
<evidence type="ECO:0000256" key="8">
    <source>
        <dbReference type="ARBA" id="ARBA00040531"/>
    </source>
</evidence>
<keyword evidence="4" id="KW-0378">Hydrolase</keyword>
<dbReference type="STRING" id="3988.B9S9Z0"/>
<dbReference type="AlphaFoldDB" id="B9S9Z0"/>
<evidence type="ECO:0000256" key="5">
    <source>
        <dbReference type="ARBA" id="ARBA00022839"/>
    </source>
</evidence>
<dbReference type="InterPro" id="IPR051132">
    <property type="entry name" value="3-5_Exonuclease_domain"/>
</dbReference>
<gene>
    <name evidence="11" type="ORF">RCOM_0523740</name>
</gene>
<dbReference type="InParanoid" id="B9S9Z0"/>
<dbReference type="InterPro" id="IPR002562">
    <property type="entry name" value="3'-5'_exonuclease_dom"/>
</dbReference>
<name>B9S9Z0_RICCO</name>
<keyword evidence="3" id="KW-0479">Metal-binding</keyword>
<dbReference type="PANTHER" id="PTHR13620:SF109">
    <property type="entry name" value="3'-5' EXONUCLEASE"/>
    <property type="match status" value="1"/>
</dbReference>
<accession>B9S9Z0</accession>
<feature type="domain" description="3'-5' exonuclease" evidence="10">
    <location>
        <begin position="1"/>
        <end position="129"/>
    </location>
</feature>
<protein>
    <recommendedName>
        <fullName evidence="8">3'-5' exonuclease</fullName>
    </recommendedName>
    <alternativeName>
        <fullName evidence="9">Werner Syndrome-like exonuclease</fullName>
    </alternativeName>
</protein>
<organism evidence="11 12">
    <name type="scientific">Ricinus communis</name>
    <name type="common">Castor bean</name>
    <dbReference type="NCBI Taxonomy" id="3988"/>
    <lineage>
        <taxon>Eukaryota</taxon>
        <taxon>Viridiplantae</taxon>
        <taxon>Streptophyta</taxon>
        <taxon>Embryophyta</taxon>
        <taxon>Tracheophyta</taxon>
        <taxon>Spermatophyta</taxon>
        <taxon>Magnoliopsida</taxon>
        <taxon>eudicotyledons</taxon>
        <taxon>Gunneridae</taxon>
        <taxon>Pentapetalae</taxon>
        <taxon>rosids</taxon>
        <taxon>fabids</taxon>
        <taxon>Malpighiales</taxon>
        <taxon>Euphorbiaceae</taxon>
        <taxon>Acalyphoideae</taxon>
        <taxon>Acalypheae</taxon>
        <taxon>Ricinus</taxon>
    </lineage>
</organism>
<keyword evidence="7" id="KW-0539">Nucleus</keyword>
<dbReference type="Pfam" id="PF01612">
    <property type="entry name" value="DNA_pol_A_exo1"/>
    <property type="match status" value="1"/>
</dbReference>
<dbReference type="CDD" id="cd06141">
    <property type="entry name" value="WRN_exo"/>
    <property type="match status" value="1"/>
</dbReference>
<comment type="subcellular location">
    <subcellularLocation>
        <location evidence="1">Nucleus</location>
    </subcellularLocation>
</comment>
<keyword evidence="6" id="KW-0460">Magnesium</keyword>
<keyword evidence="5 11" id="KW-0269">Exonuclease</keyword>
<dbReference type="InterPro" id="IPR012337">
    <property type="entry name" value="RNaseH-like_sf"/>
</dbReference>
<keyword evidence="12" id="KW-1185">Reference proteome</keyword>
<evidence type="ECO:0000259" key="10">
    <source>
        <dbReference type="Pfam" id="PF01612"/>
    </source>
</evidence>
<evidence type="ECO:0000256" key="2">
    <source>
        <dbReference type="ARBA" id="ARBA00022722"/>
    </source>
</evidence>
<evidence type="ECO:0000256" key="4">
    <source>
        <dbReference type="ARBA" id="ARBA00022801"/>
    </source>
</evidence>
<evidence type="ECO:0000313" key="12">
    <source>
        <dbReference type="Proteomes" id="UP000008311"/>
    </source>
</evidence>
<sequence>MQLCTGTDYCHVMHIIHSGIPKSLQSLLEDSALLKVGVGVGNDSVKVFTDYNVSVKAVEDLSYLARKKIGGKPKSWSLQSLTEMLVCKELGKPNKIRLGNWEVDVLSKEQLEYAATDAFASWQLYQVLRSLPDTKEVADGRSEEAEVVP</sequence>
<keyword evidence="2" id="KW-0540">Nuclease</keyword>
<reference evidence="12" key="1">
    <citation type="journal article" date="2010" name="Nat. Biotechnol.">
        <title>Draft genome sequence of the oilseed species Ricinus communis.</title>
        <authorList>
            <person name="Chan A.P."/>
            <person name="Crabtree J."/>
            <person name="Zhao Q."/>
            <person name="Lorenzi H."/>
            <person name="Orvis J."/>
            <person name="Puiu D."/>
            <person name="Melake-Berhan A."/>
            <person name="Jones K.M."/>
            <person name="Redman J."/>
            <person name="Chen G."/>
            <person name="Cahoon E.B."/>
            <person name="Gedil M."/>
            <person name="Stanke M."/>
            <person name="Haas B.J."/>
            <person name="Wortman J.R."/>
            <person name="Fraser-Liggett C.M."/>
            <person name="Ravel J."/>
            <person name="Rabinowicz P.D."/>
        </authorList>
    </citation>
    <scope>NUCLEOTIDE SEQUENCE [LARGE SCALE GENOMIC DNA]</scope>
    <source>
        <strain evidence="12">cv. Hale</strain>
    </source>
</reference>
<evidence type="ECO:0000256" key="6">
    <source>
        <dbReference type="ARBA" id="ARBA00022842"/>
    </source>
</evidence>
<dbReference type="GO" id="GO:0006139">
    <property type="term" value="P:nucleobase-containing compound metabolic process"/>
    <property type="evidence" value="ECO:0007669"/>
    <property type="project" value="InterPro"/>
</dbReference>
<dbReference type="InterPro" id="IPR036397">
    <property type="entry name" value="RNaseH_sf"/>
</dbReference>
<evidence type="ECO:0000256" key="3">
    <source>
        <dbReference type="ARBA" id="ARBA00022723"/>
    </source>
</evidence>
<dbReference type="EMBL" id="EQ973899">
    <property type="protein sequence ID" value="EEF39660.1"/>
    <property type="molecule type" value="Genomic_DNA"/>
</dbReference>